<name>A0ABS3B3P3_9XANT</name>
<dbReference type="RefSeq" id="WP_206229435.1">
    <property type="nucleotide sequence ID" value="NZ_JAFIWB010000006.1"/>
</dbReference>
<dbReference type="InterPro" id="IPR011050">
    <property type="entry name" value="Pectin_lyase_fold/virulence"/>
</dbReference>
<dbReference type="EMBL" id="JAFIWB010000006">
    <property type="protein sequence ID" value="MBN6102205.1"/>
    <property type="molecule type" value="Genomic_DNA"/>
</dbReference>
<dbReference type="SUPFAM" id="SSF51126">
    <property type="entry name" value="Pectin lyase-like"/>
    <property type="match status" value="1"/>
</dbReference>
<keyword evidence="2" id="KW-0964">Secreted</keyword>
<comment type="caution">
    <text evidence="5">The sequence shown here is derived from an EMBL/GenBank/DDBJ whole genome shotgun (WGS) entry which is preliminary data.</text>
</comment>
<dbReference type="InterPro" id="IPR008638">
    <property type="entry name" value="FhaB/CdiA-like_TPS"/>
</dbReference>
<dbReference type="Pfam" id="PF05860">
    <property type="entry name" value="TPS"/>
    <property type="match status" value="1"/>
</dbReference>
<sequence length="1914" mass="184912">MNRIYRLVFNRNLGVLQVASEVAAGHAGGGTSGAARLLAPLLPLALAWALAAPAHASGLPSLSSATGASVSQHGSTLTIDQNAAKAVLNWNSFNIGKDASVVFAQPSSSAVALNLIDASHGASAIDGSLRANGNVFLINSAGILFGRHAQVNVGGLVASSLGLADDDGDGYLLGRGDAAAASVINHGRITAADGGSVNLVGNHVANSGTISANGGAIRLLSADQVQVTMDAAGAIGLQLLAASTQAASGAGAAVENSGTLTAGGGQILLQAASTGLSELLVNNTGALEASAIDTSGGSIRLVANGGDVASSGSIDVSGSRGGSVQVLSDAGVTVNGRIDARGTDAGGSIRIGGGYQGGENLLQASSATVGSGSVLDASATAHGNGGSIVVWSNGDTAVHGSLRANAAGSGDGGSIETSGHHVDFGGIAVGARAAGNGSAGTWLVDPEDLTVDSAAAGTIGSTLDGGTNVTLITTSTTASGPGTVTSGSGDINVNAAISWGGNSTLTLDAYNDINLNAAITATGSNAGLVLNYGGYTANGAATSGSDYRVNAPVTLSGSNAQLSINGDAYTLLRSLDDLQNVVGNTGNYALAADLDASGTTYGSPIIARTVSGEFSGTFAGLGHTISNLSINSGNNYVGLFGYVGTATIRDLGLVNASVTGSNYVGALAGTSRATLSNVYATGSVGGANYVGGLVGYNADGTITASHSSSAVSASGTYFGGLVAYNGGTISDAYATGNVSGTYRYAGGLVGSNTGTVSASYATGNVTGQAYVGGLVGYSSGALANVYASGNVSASGNNAGGLVGQIVGSSISGAYATGNVSATSEVGGLVGYTYEATLDHVYATGTVTATNTSAASVGGLVGYHRYNSSLSNAYWDASSSGQANAIGYSFENSTSSNVASIGSGNRYAHASYGALGTWSLVGGTSDVYVATDSNGTAAWIMIEGQTRPFLASEYSTRIGNAHQLQLMAYNLAASYTVSTDIDASQTSGSNASGMWSSAGFDPVGEATHAFTGSLNGYGHTVSGLSIARGAENSVGLFGVTGSGSAIRNLALTGSSISGLAYVGGVVGQNAGTLSGVSAAGSVAGTGNFVGGLVGYNDGGAISGAQTAGSVVASGGAYSGNYVGGLIGSNNAGSVSASSSTSTVSGGSTVGGLVGNDYQGTYDDVRASGNVTSTSSSTGNNVGGLIGSATQSSIQNAHASGDVTATTASAGGLVGLAASSSIHNAYASGHVSGTKSVGGLVGRSSSTTIGNVYATGAVTGTTYDTGGLVGSLSGGSIESAYASGNVSGGSYVGGLVGYNDSASVGTVYAMGNVSGDDYIGGLVGYNDEGSIATAYATGTATGDMYVAGLAGYNYNGTIANTYASGNVSGSAYVGGLVGVNYNNTLRDSYATGSVTGSNAVGGLVGSNSNGSIVASFFATTDANGNAINTGLNVAGNAGGSIDGYSGGKTWNQLTTLSTFTDAGWNIDDKGGTGLTWRMYEGHTSPLLRGFLKSLTVTATVSGADKTYDGTGVSGTTSSYTVGGTPNSNLVLGSSLTYATAGKNAGTYTTGNGGIAVGGLYSTQQGYDIAYTATGSITITPASLTVTASDAGKTYGSTASLNGYSVSGLIGGDTVSGVTLSSGGSAATAGVGRYAIGASGASGSGLSNYVIRYVDGSLTVDPATLRIVATDANKTYGSSLGLSGYTVSGLLNGDAVSGVDLSSAGSAATASVGTYAIGASGATGAGLSNYVIRYVDGNLRVDPATLRIVATDASKTFGSSINLTGYTVSGLLNGDTVSGVGLSSSGSAASAAVGTYAISASGASGAGLSNYTVSYVDGLLSVLPGGDTSPGTGIQLGNSTVQAINSSVSATAQTGTTGTSNDETARELAASAQAAGGSTATAATDSILIVDGGVRVPALACSQGSSVAPAETCIIQQ</sequence>
<dbReference type="InterPro" id="IPR041286">
    <property type="entry name" value="MBG_2"/>
</dbReference>
<dbReference type="InterPro" id="IPR024973">
    <property type="entry name" value="ESPR"/>
</dbReference>
<proteinExistence type="predicted"/>
<gene>
    <name evidence="5" type="ORF">JR064_08525</name>
</gene>
<evidence type="ECO:0000313" key="5">
    <source>
        <dbReference type="EMBL" id="MBN6102205.1"/>
    </source>
</evidence>
<reference evidence="5 6" key="1">
    <citation type="submission" date="2021-02" db="EMBL/GenBank/DDBJ databases">
        <title>Taxonomically Unique Crown Gall-Associated Xanthomonas Stains Have Deficiency in Virulence Repertories.</title>
        <authorList>
            <person name="Mafakheri H."/>
            <person name="Taghavi S.M."/>
            <person name="Dimkic I."/>
            <person name="Nemanja K."/>
            <person name="Osdaghi E."/>
        </authorList>
    </citation>
    <scope>NUCLEOTIDE SEQUENCE [LARGE SCALE GENOMIC DNA]</scope>
    <source>
        <strain evidence="5 6">FX4</strain>
    </source>
</reference>
<evidence type="ECO:0000313" key="6">
    <source>
        <dbReference type="Proteomes" id="UP000695802"/>
    </source>
</evidence>
<dbReference type="NCBIfam" id="TIGR01901">
    <property type="entry name" value="adhes_NPXG"/>
    <property type="match status" value="1"/>
</dbReference>
<evidence type="ECO:0000256" key="1">
    <source>
        <dbReference type="ARBA" id="ARBA00004613"/>
    </source>
</evidence>
<dbReference type="InterPro" id="IPR012334">
    <property type="entry name" value="Pectin_lyas_fold"/>
</dbReference>
<dbReference type="Proteomes" id="UP000695802">
    <property type="component" value="Unassembled WGS sequence"/>
</dbReference>
<dbReference type="InterPro" id="IPR050909">
    <property type="entry name" value="Bact_Autotransporter_VF"/>
</dbReference>
<comment type="subcellular location">
    <subcellularLocation>
        <location evidence="1">Secreted</location>
    </subcellularLocation>
</comment>
<dbReference type="Gene3D" id="2.160.20.110">
    <property type="match status" value="5"/>
</dbReference>
<dbReference type="Pfam" id="PF13018">
    <property type="entry name" value="ESPR"/>
    <property type="match status" value="1"/>
</dbReference>
<dbReference type="Gene3D" id="2.160.20.10">
    <property type="entry name" value="Single-stranded right-handed beta-helix, Pectin lyase-like"/>
    <property type="match status" value="1"/>
</dbReference>
<dbReference type="PANTHER" id="PTHR12338">
    <property type="entry name" value="AUTOTRANSPORTER"/>
    <property type="match status" value="1"/>
</dbReference>
<dbReference type="Pfam" id="PF18676">
    <property type="entry name" value="MBG_2"/>
    <property type="match status" value="3"/>
</dbReference>
<dbReference type="SMART" id="SM00912">
    <property type="entry name" value="Haemagg_act"/>
    <property type="match status" value="1"/>
</dbReference>
<evidence type="ECO:0000256" key="2">
    <source>
        <dbReference type="ARBA" id="ARBA00022525"/>
    </source>
</evidence>
<accession>A0ABS3B3P3</accession>
<dbReference type="Pfam" id="PF07581">
    <property type="entry name" value="Glug"/>
    <property type="match status" value="5"/>
</dbReference>
<organism evidence="5 6">
    <name type="scientific">Xanthomonas bonasiae</name>
    <dbReference type="NCBI Taxonomy" id="2810351"/>
    <lineage>
        <taxon>Bacteria</taxon>
        <taxon>Pseudomonadati</taxon>
        <taxon>Pseudomonadota</taxon>
        <taxon>Gammaproteobacteria</taxon>
        <taxon>Lysobacterales</taxon>
        <taxon>Lysobacteraceae</taxon>
        <taxon>Xanthomonas</taxon>
    </lineage>
</organism>
<keyword evidence="6" id="KW-1185">Reference proteome</keyword>
<feature type="domain" description="Filamentous haemagglutinin FhaB/tRNA nuclease CdiA-like TPS" evidence="4">
    <location>
        <begin position="56"/>
        <end position="167"/>
    </location>
</feature>
<dbReference type="InterPro" id="IPR011493">
    <property type="entry name" value="GLUG"/>
</dbReference>
<keyword evidence="3" id="KW-0732">Signal</keyword>
<protein>
    <submittedName>
        <fullName evidence="5">Filamentous hemagglutinin N-terminal domain-containing protein</fullName>
    </submittedName>
</protein>
<dbReference type="PANTHER" id="PTHR12338:SF8">
    <property type="entry name" value="HEME_HEMOPEXIN-BINDING PROTEIN"/>
    <property type="match status" value="1"/>
</dbReference>
<evidence type="ECO:0000256" key="3">
    <source>
        <dbReference type="ARBA" id="ARBA00022729"/>
    </source>
</evidence>
<evidence type="ECO:0000259" key="4">
    <source>
        <dbReference type="SMART" id="SM00912"/>
    </source>
</evidence>